<dbReference type="KEGG" id="lem:LEN_1432"/>
<evidence type="ECO:0000256" key="6">
    <source>
        <dbReference type="ARBA" id="ARBA00022927"/>
    </source>
</evidence>
<name>A0AAU9AH86_LYSEN</name>
<evidence type="ECO:0000313" key="10">
    <source>
        <dbReference type="EMBL" id="BAV96919.1"/>
    </source>
</evidence>
<evidence type="ECO:0000259" key="9">
    <source>
        <dbReference type="Pfam" id="PF02108"/>
    </source>
</evidence>
<dbReference type="PANTHER" id="PTHR34982">
    <property type="entry name" value="YOP PROTEINS TRANSLOCATION PROTEIN L"/>
    <property type="match status" value="1"/>
</dbReference>
<evidence type="ECO:0000256" key="4">
    <source>
        <dbReference type="ARBA" id="ARBA00022448"/>
    </source>
</evidence>
<dbReference type="PANTHER" id="PTHR34982:SF1">
    <property type="entry name" value="FLAGELLAR ASSEMBLY PROTEIN FLIH"/>
    <property type="match status" value="1"/>
</dbReference>
<keyword evidence="4" id="KW-0813">Transport</keyword>
<keyword evidence="7" id="KW-1006">Bacterial flagellum protein export</keyword>
<dbReference type="InterPro" id="IPR018035">
    <property type="entry name" value="Flagellar_FliH/T3SS_HrpE"/>
</dbReference>
<sequence>MKRELGERSDEWVETVVPSQARIVGLAAALAPPAKQTIRPADADAEAAPAPDPAALLAQERERVLAQARRDGRAEGLADAAAELQAQRERVRAQIEADNAERAQALDEQRAELGALARTVAQRLAEAEVELREAVVEIAYAALCRALGEREAAARGQTTAALCAQLLDEYRHRPATLRIGPEAFDAVNAEVAAQTELRVLIDPTLRPGECRLQTRKGAYDTRLEDRLDALKQALLRGLEAEPR</sequence>
<dbReference type="Pfam" id="PF02108">
    <property type="entry name" value="FliH"/>
    <property type="match status" value="1"/>
</dbReference>
<dbReference type="RefSeq" id="WP_096377178.1">
    <property type="nucleotide sequence ID" value="NZ_AP014940.1"/>
</dbReference>
<comment type="similarity">
    <text evidence="2">Belongs to the FliH family.</text>
</comment>
<keyword evidence="5" id="KW-1005">Bacterial flagellum biogenesis</keyword>
<evidence type="ECO:0000313" key="11">
    <source>
        <dbReference type="Proteomes" id="UP000218824"/>
    </source>
</evidence>
<dbReference type="GO" id="GO:0044781">
    <property type="term" value="P:bacterial-type flagellum organization"/>
    <property type="evidence" value="ECO:0007669"/>
    <property type="project" value="UniProtKB-KW"/>
</dbReference>
<reference evidence="10 11" key="1">
    <citation type="journal article" date="2017" name="DNA Res.">
        <title>Complete genome sequence and expression profile of the commercial lytic enzyme producer Lysobacter enzymogenes M497-1.</title>
        <authorList>
            <person name="Takami H."/>
            <person name="Toyoda A."/>
            <person name="Uchiyama I."/>
            <person name="Itoh T."/>
            <person name="Takaki Y."/>
            <person name="Arai W."/>
            <person name="Nishi S."/>
            <person name="Kawai M."/>
            <person name="Shinya K."/>
            <person name="Ikeda H."/>
        </authorList>
    </citation>
    <scope>NUCLEOTIDE SEQUENCE [LARGE SCALE GENOMIC DNA]</scope>
    <source>
        <strain evidence="10 11">M497-1</strain>
    </source>
</reference>
<dbReference type="AlphaFoldDB" id="A0AAU9AH86"/>
<dbReference type="GeneID" id="83066765"/>
<comment type="function">
    <text evidence="1">Needed for flagellar regrowth and assembly.</text>
</comment>
<evidence type="ECO:0000256" key="5">
    <source>
        <dbReference type="ARBA" id="ARBA00022795"/>
    </source>
</evidence>
<dbReference type="GO" id="GO:0015031">
    <property type="term" value="P:protein transport"/>
    <property type="evidence" value="ECO:0007669"/>
    <property type="project" value="UniProtKB-KW"/>
</dbReference>
<feature type="coiled-coil region" evidence="8">
    <location>
        <begin position="74"/>
        <end position="137"/>
    </location>
</feature>
<dbReference type="GO" id="GO:0005829">
    <property type="term" value="C:cytosol"/>
    <property type="evidence" value="ECO:0007669"/>
    <property type="project" value="TreeGrafter"/>
</dbReference>
<protein>
    <recommendedName>
        <fullName evidence="3">Flagellar assembly protein FliH</fullName>
    </recommendedName>
</protein>
<evidence type="ECO:0000256" key="7">
    <source>
        <dbReference type="ARBA" id="ARBA00023225"/>
    </source>
</evidence>
<organism evidence="10 11">
    <name type="scientific">Lysobacter enzymogenes</name>
    <dbReference type="NCBI Taxonomy" id="69"/>
    <lineage>
        <taxon>Bacteria</taxon>
        <taxon>Pseudomonadati</taxon>
        <taxon>Pseudomonadota</taxon>
        <taxon>Gammaproteobacteria</taxon>
        <taxon>Lysobacterales</taxon>
        <taxon>Lysobacteraceae</taxon>
        <taxon>Lysobacter</taxon>
    </lineage>
</organism>
<evidence type="ECO:0000256" key="1">
    <source>
        <dbReference type="ARBA" id="ARBA00003041"/>
    </source>
</evidence>
<evidence type="ECO:0000256" key="2">
    <source>
        <dbReference type="ARBA" id="ARBA00006602"/>
    </source>
</evidence>
<evidence type="ECO:0000256" key="8">
    <source>
        <dbReference type="SAM" id="Coils"/>
    </source>
</evidence>
<dbReference type="Proteomes" id="UP000218824">
    <property type="component" value="Chromosome"/>
</dbReference>
<proteinExistence type="inferred from homology"/>
<keyword evidence="6" id="KW-0653">Protein transport</keyword>
<feature type="domain" description="Flagellar assembly protein FliH/Type III secretion system HrpE" evidence="9">
    <location>
        <begin position="108"/>
        <end position="229"/>
    </location>
</feature>
<evidence type="ECO:0000256" key="3">
    <source>
        <dbReference type="ARBA" id="ARBA00016507"/>
    </source>
</evidence>
<gene>
    <name evidence="10" type="ORF">LEN_1432</name>
</gene>
<dbReference type="InterPro" id="IPR051472">
    <property type="entry name" value="T3SS_Stator/FliH"/>
</dbReference>
<keyword evidence="8" id="KW-0175">Coiled coil</keyword>
<dbReference type="EMBL" id="AP014940">
    <property type="protein sequence ID" value="BAV96919.1"/>
    <property type="molecule type" value="Genomic_DNA"/>
</dbReference>
<accession>A0AAU9AH86</accession>